<keyword evidence="2" id="KW-1185">Reference proteome</keyword>
<comment type="caution">
    <text evidence="1">The sequence shown here is derived from an EMBL/GenBank/DDBJ whole genome shotgun (WGS) entry which is preliminary data.</text>
</comment>
<dbReference type="AlphaFoldDB" id="A0A7J7VUM8"/>
<organism evidence="1 2">
    <name type="scientific">Pipistrellus kuhlii</name>
    <name type="common">Kuhl's pipistrelle</name>
    <dbReference type="NCBI Taxonomy" id="59472"/>
    <lineage>
        <taxon>Eukaryota</taxon>
        <taxon>Metazoa</taxon>
        <taxon>Chordata</taxon>
        <taxon>Craniata</taxon>
        <taxon>Vertebrata</taxon>
        <taxon>Euteleostomi</taxon>
        <taxon>Mammalia</taxon>
        <taxon>Eutheria</taxon>
        <taxon>Laurasiatheria</taxon>
        <taxon>Chiroptera</taxon>
        <taxon>Yangochiroptera</taxon>
        <taxon>Vespertilionidae</taxon>
        <taxon>Pipistrellus</taxon>
    </lineage>
</organism>
<gene>
    <name evidence="1" type="ORF">mPipKuh1_008257</name>
</gene>
<proteinExistence type="predicted"/>
<sequence>MLGTTNTSLSLEIPPRPTEASSCFLTPPAHHLASHLISVHQTTLATSQFLLSVQHHDAGQDRAWLSGNDPQQRPEKPLCPDGSCLTSLATQHGLISLHCANGMPPAGSSFPASQCSFHSADLRWRHLHPGEVLALMVPHEQAASFGGSSGPTKKKLTKEYVRRTSLHCPVTPFLTPVQ</sequence>
<protein>
    <submittedName>
        <fullName evidence="1">Uncharacterized protein</fullName>
    </submittedName>
</protein>
<evidence type="ECO:0000313" key="2">
    <source>
        <dbReference type="Proteomes" id="UP000558488"/>
    </source>
</evidence>
<dbReference type="EMBL" id="JACAGB010000013">
    <property type="protein sequence ID" value="KAF6328915.1"/>
    <property type="molecule type" value="Genomic_DNA"/>
</dbReference>
<accession>A0A7J7VUM8</accession>
<name>A0A7J7VUM8_PIPKU</name>
<reference evidence="1 2" key="1">
    <citation type="journal article" date="2020" name="Nature">
        <title>Six reference-quality genomes reveal evolution of bat adaptations.</title>
        <authorList>
            <person name="Jebb D."/>
            <person name="Huang Z."/>
            <person name="Pippel M."/>
            <person name="Hughes G.M."/>
            <person name="Lavrichenko K."/>
            <person name="Devanna P."/>
            <person name="Winkler S."/>
            <person name="Jermiin L.S."/>
            <person name="Skirmuntt E.C."/>
            <person name="Katzourakis A."/>
            <person name="Burkitt-Gray L."/>
            <person name="Ray D.A."/>
            <person name="Sullivan K.A.M."/>
            <person name="Roscito J.G."/>
            <person name="Kirilenko B.M."/>
            <person name="Davalos L.M."/>
            <person name="Corthals A.P."/>
            <person name="Power M.L."/>
            <person name="Jones G."/>
            <person name="Ransome R.D."/>
            <person name="Dechmann D.K.N."/>
            <person name="Locatelli A.G."/>
            <person name="Puechmaille S.J."/>
            <person name="Fedrigo O."/>
            <person name="Jarvis E.D."/>
            <person name="Hiller M."/>
            <person name="Vernes S.C."/>
            <person name="Myers E.W."/>
            <person name="Teeling E.C."/>
        </authorList>
    </citation>
    <scope>NUCLEOTIDE SEQUENCE [LARGE SCALE GENOMIC DNA]</scope>
    <source>
        <strain evidence="1">MPipKuh1</strain>
        <tissue evidence="1">Flight muscle</tissue>
    </source>
</reference>
<evidence type="ECO:0000313" key="1">
    <source>
        <dbReference type="EMBL" id="KAF6328915.1"/>
    </source>
</evidence>
<dbReference type="Proteomes" id="UP000558488">
    <property type="component" value="Unassembled WGS sequence"/>
</dbReference>